<keyword evidence="9" id="KW-1185">Reference proteome</keyword>
<organism evidence="8 9">
    <name type="scientific">Lophiostoma macrostomum CBS 122681</name>
    <dbReference type="NCBI Taxonomy" id="1314788"/>
    <lineage>
        <taxon>Eukaryota</taxon>
        <taxon>Fungi</taxon>
        <taxon>Dikarya</taxon>
        <taxon>Ascomycota</taxon>
        <taxon>Pezizomycotina</taxon>
        <taxon>Dothideomycetes</taxon>
        <taxon>Pleosporomycetidae</taxon>
        <taxon>Pleosporales</taxon>
        <taxon>Lophiostomataceae</taxon>
        <taxon>Lophiostoma</taxon>
    </lineage>
</organism>
<accession>A0A6A6SZ90</accession>
<evidence type="ECO:0000256" key="3">
    <source>
        <dbReference type="ARBA" id="ARBA00022989"/>
    </source>
</evidence>
<dbReference type="GO" id="GO:0016020">
    <property type="term" value="C:membrane"/>
    <property type="evidence" value="ECO:0007669"/>
    <property type="project" value="UniProtKB-SubCell"/>
</dbReference>
<dbReference type="PANTHER" id="PTHR33048:SF129">
    <property type="entry name" value="INTEGRAL MEMBRANE PROTEIN-RELATED"/>
    <property type="match status" value="1"/>
</dbReference>
<evidence type="ECO:0000256" key="2">
    <source>
        <dbReference type="ARBA" id="ARBA00022692"/>
    </source>
</evidence>
<reference evidence="8" key="1">
    <citation type="journal article" date="2020" name="Stud. Mycol.">
        <title>101 Dothideomycetes genomes: a test case for predicting lifestyles and emergence of pathogens.</title>
        <authorList>
            <person name="Haridas S."/>
            <person name="Albert R."/>
            <person name="Binder M."/>
            <person name="Bloem J."/>
            <person name="Labutti K."/>
            <person name="Salamov A."/>
            <person name="Andreopoulos B."/>
            <person name="Baker S."/>
            <person name="Barry K."/>
            <person name="Bills G."/>
            <person name="Bluhm B."/>
            <person name="Cannon C."/>
            <person name="Castanera R."/>
            <person name="Culley D."/>
            <person name="Daum C."/>
            <person name="Ezra D."/>
            <person name="Gonzalez J."/>
            <person name="Henrissat B."/>
            <person name="Kuo A."/>
            <person name="Liang C."/>
            <person name="Lipzen A."/>
            <person name="Lutzoni F."/>
            <person name="Magnuson J."/>
            <person name="Mondo S."/>
            <person name="Nolan M."/>
            <person name="Ohm R."/>
            <person name="Pangilinan J."/>
            <person name="Park H.-J."/>
            <person name="Ramirez L."/>
            <person name="Alfaro M."/>
            <person name="Sun H."/>
            <person name="Tritt A."/>
            <person name="Yoshinaga Y."/>
            <person name="Zwiers L.-H."/>
            <person name="Turgeon B."/>
            <person name="Goodwin S."/>
            <person name="Spatafora J."/>
            <person name="Crous P."/>
            <person name="Grigoriev I."/>
        </authorList>
    </citation>
    <scope>NUCLEOTIDE SEQUENCE</scope>
    <source>
        <strain evidence="8">CBS 122681</strain>
    </source>
</reference>
<evidence type="ECO:0000259" key="7">
    <source>
        <dbReference type="Pfam" id="PF20684"/>
    </source>
</evidence>
<dbReference type="Pfam" id="PF20684">
    <property type="entry name" value="Fung_rhodopsin"/>
    <property type="match status" value="1"/>
</dbReference>
<evidence type="ECO:0000313" key="8">
    <source>
        <dbReference type="EMBL" id="KAF2653006.1"/>
    </source>
</evidence>
<sequence length="420" mass="46905">MSNFVPRNKLSWCVMAGDFPAISAFTVSQWPETNSINPTTRGWYPPYTVTLTSASVVILATRLWPHAKRRPHDFGLDDLVCGLAGAFALLFSAMTIAGTLKYGFDRHMWDVPPRLHNSAALIAWLSQGAFIISTSLTKISVLLFFRRLEHCTKGLRNIIYAFIGCTVAFTISCLLTEMLLCRPTADYWRIPDFNHLSERSCASQHTYYPLQGFFETLSTFYSILIPVLVLRNLPMSQFQRQGLRVISLGGLIVLGAGIARTVFLSRLVDSDNGDATWNTLPVFICSQLECSLSLICASIPSLQPYGPRYPGLPVVHTEPTNGLRKESVVSRVSSSLSGQIQRLPLGRSSSPRNLEISRPQAVEIPNWEFAAIQSPRAAHSPADEHTYDRYLAGMYGPPAPPKDSRHLFDEYRRERHGEIV</sequence>
<comment type="similarity">
    <text evidence="5">Belongs to the SAT4 family.</text>
</comment>
<evidence type="ECO:0000256" key="6">
    <source>
        <dbReference type="SAM" id="Phobius"/>
    </source>
</evidence>
<feature type="transmembrane region" description="Helical" evidence="6">
    <location>
        <begin position="43"/>
        <end position="64"/>
    </location>
</feature>
<feature type="transmembrane region" description="Helical" evidence="6">
    <location>
        <begin position="242"/>
        <end position="263"/>
    </location>
</feature>
<keyword evidence="2 6" id="KW-0812">Transmembrane</keyword>
<feature type="domain" description="Rhodopsin" evidence="7">
    <location>
        <begin position="62"/>
        <end position="304"/>
    </location>
</feature>
<dbReference type="Proteomes" id="UP000799324">
    <property type="component" value="Unassembled WGS sequence"/>
</dbReference>
<gene>
    <name evidence="8" type="ORF">K491DRAFT_780614</name>
</gene>
<dbReference type="InterPro" id="IPR049326">
    <property type="entry name" value="Rhodopsin_dom_fungi"/>
</dbReference>
<dbReference type="InterPro" id="IPR052337">
    <property type="entry name" value="SAT4-like"/>
</dbReference>
<feature type="transmembrane region" description="Helical" evidence="6">
    <location>
        <begin position="212"/>
        <end position="230"/>
    </location>
</feature>
<evidence type="ECO:0000256" key="4">
    <source>
        <dbReference type="ARBA" id="ARBA00023136"/>
    </source>
</evidence>
<keyword evidence="4 6" id="KW-0472">Membrane</keyword>
<dbReference type="PANTHER" id="PTHR33048">
    <property type="entry name" value="PTH11-LIKE INTEGRAL MEMBRANE PROTEIN (AFU_ORTHOLOGUE AFUA_5G11245)"/>
    <property type="match status" value="1"/>
</dbReference>
<comment type="subcellular location">
    <subcellularLocation>
        <location evidence="1">Membrane</location>
        <topology evidence="1">Multi-pass membrane protein</topology>
    </subcellularLocation>
</comment>
<name>A0A6A6SZ90_9PLEO</name>
<evidence type="ECO:0000313" key="9">
    <source>
        <dbReference type="Proteomes" id="UP000799324"/>
    </source>
</evidence>
<dbReference type="OrthoDB" id="4525788at2759"/>
<dbReference type="EMBL" id="MU004389">
    <property type="protein sequence ID" value="KAF2653006.1"/>
    <property type="molecule type" value="Genomic_DNA"/>
</dbReference>
<feature type="transmembrane region" description="Helical" evidence="6">
    <location>
        <begin position="120"/>
        <end position="145"/>
    </location>
</feature>
<feature type="transmembrane region" description="Helical" evidence="6">
    <location>
        <begin position="76"/>
        <end position="100"/>
    </location>
</feature>
<dbReference type="AlphaFoldDB" id="A0A6A6SZ90"/>
<keyword evidence="3 6" id="KW-1133">Transmembrane helix</keyword>
<proteinExistence type="inferred from homology"/>
<feature type="transmembrane region" description="Helical" evidence="6">
    <location>
        <begin position="157"/>
        <end position="180"/>
    </location>
</feature>
<evidence type="ECO:0000256" key="5">
    <source>
        <dbReference type="ARBA" id="ARBA00038359"/>
    </source>
</evidence>
<evidence type="ECO:0000256" key="1">
    <source>
        <dbReference type="ARBA" id="ARBA00004141"/>
    </source>
</evidence>
<protein>
    <recommendedName>
        <fullName evidence="7">Rhodopsin domain-containing protein</fullName>
    </recommendedName>
</protein>